<comment type="caution">
    <text evidence="1">The sequence shown here is derived from an EMBL/GenBank/DDBJ whole genome shotgun (WGS) entry which is preliminary data.</text>
</comment>
<evidence type="ECO:0000313" key="1">
    <source>
        <dbReference type="EMBL" id="MBL6082558.1"/>
    </source>
</evidence>
<accession>A0ABS1UD10</accession>
<reference evidence="1 2" key="1">
    <citation type="submission" date="2021-01" db="EMBL/GenBank/DDBJ databases">
        <title>Belnapia mucosa sp. nov. and Belnapia arida sp. nov., isolated from the Tabernas Desert (Almeria, Spain).</title>
        <authorList>
            <person name="Molina-Menor E."/>
            <person name="Vidal-Verdu A."/>
            <person name="Calonge A."/>
            <person name="Satari L."/>
            <person name="Pereto J."/>
            <person name="Porcar M."/>
        </authorList>
    </citation>
    <scope>NUCLEOTIDE SEQUENCE [LARGE SCALE GENOMIC DNA]</scope>
    <source>
        <strain evidence="1 2">T18</strain>
    </source>
</reference>
<proteinExistence type="predicted"/>
<dbReference type="Proteomes" id="UP000660885">
    <property type="component" value="Unassembled WGS sequence"/>
</dbReference>
<protein>
    <submittedName>
        <fullName evidence="1">Uncharacterized protein</fullName>
    </submittedName>
</protein>
<evidence type="ECO:0000313" key="2">
    <source>
        <dbReference type="Proteomes" id="UP000660885"/>
    </source>
</evidence>
<gene>
    <name evidence="1" type="ORF">JMJ56_31835</name>
</gene>
<name>A0ABS1UD10_9PROT</name>
<dbReference type="RefSeq" id="WP_202835892.1">
    <property type="nucleotide sequence ID" value="NZ_JAETWB010000081.1"/>
</dbReference>
<organism evidence="1 2">
    <name type="scientific">Belnapia arida</name>
    <dbReference type="NCBI Taxonomy" id="2804533"/>
    <lineage>
        <taxon>Bacteria</taxon>
        <taxon>Pseudomonadati</taxon>
        <taxon>Pseudomonadota</taxon>
        <taxon>Alphaproteobacteria</taxon>
        <taxon>Acetobacterales</taxon>
        <taxon>Roseomonadaceae</taxon>
        <taxon>Belnapia</taxon>
    </lineage>
</organism>
<keyword evidence="2" id="KW-1185">Reference proteome</keyword>
<dbReference type="EMBL" id="JAETWB010000081">
    <property type="protein sequence ID" value="MBL6082558.1"/>
    <property type="molecule type" value="Genomic_DNA"/>
</dbReference>
<sequence length="112" mass="12103">MSPFDRLVRIADRLAVVKAGSAVADRTIHQAIDRSGPVPPYTTDEAAARTLLPSGFEWITATFAAGRVYAPCRRSGRDADTLPFPHHGQWGRTLPLSMCGAAMRAWALLAKA</sequence>